<organism evidence="1 2">
    <name type="scientific">Trichoderma gamsii</name>
    <dbReference type="NCBI Taxonomy" id="398673"/>
    <lineage>
        <taxon>Eukaryota</taxon>
        <taxon>Fungi</taxon>
        <taxon>Dikarya</taxon>
        <taxon>Ascomycota</taxon>
        <taxon>Pezizomycotina</taxon>
        <taxon>Sordariomycetes</taxon>
        <taxon>Hypocreomycetidae</taxon>
        <taxon>Hypocreales</taxon>
        <taxon>Hypocreaceae</taxon>
        <taxon>Trichoderma</taxon>
    </lineage>
</organism>
<dbReference type="Proteomes" id="UP000236546">
    <property type="component" value="Unassembled WGS sequence"/>
</dbReference>
<dbReference type="AlphaFoldDB" id="A0A2K0TSU9"/>
<evidence type="ECO:0000313" key="1">
    <source>
        <dbReference type="EMBL" id="PNP48608.1"/>
    </source>
</evidence>
<sequence length="44" mass="4541">MSLSSSSINILLLNPNSSLAMTKTMESAANTIAASYPVMPTANP</sequence>
<dbReference type="EMBL" id="MTYH01000003">
    <property type="protein sequence ID" value="PNP48608.1"/>
    <property type="molecule type" value="Genomic_DNA"/>
</dbReference>
<comment type="caution">
    <text evidence="1">The sequence shown here is derived from an EMBL/GenBank/DDBJ whole genome shotgun (WGS) entry which is preliminary data.</text>
</comment>
<gene>
    <name evidence="1" type="ORF">TGAMA5MH_00298</name>
</gene>
<reference evidence="1 2" key="1">
    <citation type="submission" date="2017-02" db="EMBL/GenBank/DDBJ databases">
        <title>Genomes of Trichoderma spp. with biocontrol activity.</title>
        <authorList>
            <person name="Gardiner D."/>
            <person name="Kazan K."/>
            <person name="Vos C."/>
            <person name="Harvey P."/>
        </authorList>
    </citation>
    <scope>NUCLEOTIDE SEQUENCE [LARGE SCALE GENOMIC DNA]</scope>
    <source>
        <strain evidence="1 2">A5MH</strain>
    </source>
</reference>
<accession>A0A2K0TSU9</accession>
<proteinExistence type="predicted"/>
<protein>
    <submittedName>
        <fullName evidence="1">Uncharacterized protein</fullName>
    </submittedName>
</protein>
<evidence type="ECO:0000313" key="2">
    <source>
        <dbReference type="Proteomes" id="UP000236546"/>
    </source>
</evidence>
<name>A0A2K0TSU9_9HYPO</name>